<reference evidence="3 4" key="1">
    <citation type="submission" date="2014-01" db="EMBL/GenBank/DDBJ databases">
        <authorList>
            <person name="Zelazny A."/>
            <person name="Olivier K."/>
            <person name="Sampaio E.P."/>
            <person name="Holland S.M."/>
            <person name="Tallon L.J."/>
            <person name="Sadzewicz L.K."/>
            <person name="Sengamalay N."/>
            <person name="Fraser C.M."/>
            <person name="Hine E."/>
            <person name="Shefchek K.A."/>
            <person name="Das S.P."/>
            <person name="Shallom S.J."/>
            <person name="Agrawal S."/>
            <person name="Tettelin H."/>
        </authorList>
    </citation>
    <scope>NUCLEOTIDE SEQUENCE [LARGE SCALE GENOMIC DNA]</scope>
    <source>
        <strain evidence="3 4">MAB_030201_1075</strain>
    </source>
</reference>
<organism evidence="3 4">
    <name type="scientific">Mycobacteroides abscessus MAB_030201_1075</name>
    <dbReference type="NCBI Taxonomy" id="1335410"/>
    <lineage>
        <taxon>Bacteria</taxon>
        <taxon>Bacillati</taxon>
        <taxon>Actinomycetota</taxon>
        <taxon>Actinomycetes</taxon>
        <taxon>Mycobacteriales</taxon>
        <taxon>Mycobacteriaceae</taxon>
        <taxon>Mycobacteroides</taxon>
        <taxon>Mycobacteroides abscessus</taxon>
    </lineage>
</organism>
<dbReference type="EMBL" id="JAOX01000001">
    <property type="protein sequence ID" value="ETZ90031.1"/>
    <property type="molecule type" value="Genomic_DNA"/>
</dbReference>
<gene>
    <name evidence="3" type="ORF">L829_3613</name>
</gene>
<feature type="transmembrane region" description="Helical" evidence="2">
    <location>
        <begin position="123"/>
        <end position="144"/>
    </location>
</feature>
<proteinExistence type="predicted"/>
<dbReference type="AlphaFoldDB" id="A0A829PSB8"/>
<feature type="transmembrane region" description="Helical" evidence="2">
    <location>
        <begin position="60"/>
        <end position="88"/>
    </location>
</feature>
<keyword evidence="2" id="KW-0472">Membrane</keyword>
<feature type="transmembrane region" description="Helical" evidence="2">
    <location>
        <begin position="169"/>
        <end position="190"/>
    </location>
</feature>
<dbReference type="Proteomes" id="UP000019854">
    <property type="component" value="Unassembled WGS sequence"/>
</dbReference>
<dbReference type="Pfam" id="PF11361">
    <property type="entry name" value="DUF3159"/>
    <property type="match status" value="1"/>
</dbReference>
<evidence type="ECO:0000256" key="1">
    <source>
        <dbReference type="SAM" id="MobiDB-lite"/>
    </source>
</evidence>
<comment type="caution">
    <text evidence="3">The sequence shown here is derived from an EMBL/GenBank/DDBJ whole genome shotgun (WGS) entry which is preliminary data.</text>
</comment>
<feature type="compositionally biased region" description="Basic and acidic residues" evidence="1">
    <location>
        <begin position="1"/>
        <end position="22"/>
    </location>
</feature>
<evidence type="ECO:0000313" key="4">
    <source>
        <dbReference type="Proteomes" id="UP000019854"/>
    </source>
</evidence>
<sequence length="254" mass="27446">MPETPSHEPDGSGGLDAHEGPHLKISVPGTKPEEPGSSPLHEMWHQAGGWQGIVYSSIPVIVFVVAVSVSSLIPAIISALVAATLVLIWRLVRRESVQPAVSGFISVGISALIAYLLGEAKGYFLIGIWANFFWGTVFLVSVIIRRPIVGYAYSWATGGDMSWRGNRRIVTAFDIATVSWIVLFAVRFVVQEWLYLAGNTAWLGGAKIAMGWPLTAVGALVTLLVIRYVRRHTDQAEDRAPESEPPASSGPLFG</sequence>
<evidence type="ECO:0008006" key="5">
    <source>
        <dbReference type="Google" id="ProtNLM"/>
    </source>
</evidence>
<keyword evidence="2" id="KW-0812">Transmembrane</keyword>
<name>A0A829PSB8_9MYCO</name>
<keyword evidence="2" id="KW-1133">Transmembrane helix</keyword>
<accession>A0A829PSB8</accession>
<feature type="transmembrane region" description="Helical" evidence="2">
    <location>
        <begin position="210"/>
        <end position="229"/>
    </location>
</feature>
<evidence type="ECO:0000313" key="3">
    <source>
        <dbReference type="EMBL" id="ETZ90031.1"/>
    </source>
</evidence>
<dbReference type="InterPro" id="IPR016566">
    <property type="entry name" value="UCP010219"/>
</dbReference>
<evidence type="ECO:0000256" key="2">
    <source>
        <dbReference type="SAM" id="Phobius"/>
    </source>
</evidence>
<feature type="transmembrane region" description="Helical" evidence="2">
    <location>
        <begin position="100"/>
        <end position="117"/>
    </location>
</feature>
<protein>
    <recommendedName>
        <fullName evidence="5">Integral membrane alanine and leucine rich protein</fullName>
    </recommendedName>
</protein>
<feature type="region of interest" description="Disordered" evidence="1">
    <location>
        <begin position="1"/>
        <end position="41"/>
    </location>
</feature>